<comment type="pathway">
    <text evidence="5">Quinol/quinone metabolism; 1,4-dihydroxy-2-naphthoate biosynthesis; 1,4-dihydroxy-2-naphthoate from chorismate: step 5/7.</text>
</comment>
<comment type="function">
    <text evidence="5">Converts 2-succinylbenzoate (OSB) to 2-succinylbenzoyl-CoA (OSB-CoA).</text>
</comment>
<dbReference type="EMBL" id="JARTFS010000005">
    <property type="protein sequence ID" value="MED4401306.1"/>
    <property type="molecule type" value="Genomic_DNA"/>
</dbReference>
<feature type="domain" description="AMP-binding enzyme C-terminal" evidence="7">
    <location>
        <begin position="423"/>
        <end position="496"/>
    </location>
</feature>
<dbReference type="InterPro" id="IPR025110">
    <property type="entry name" value="AMP-bd_C"/>
</dbReference>
<dbReference type="InterPro" id="IPR042099">
    <property type="entry name" value="ANL_N_sf"/>
</dbReference>
<proteinExistence type="inferred from homology"/>
<evidence type="ECO:0000256" key="5">
    <source>
        <dbReference type="HAMAP-Rule" id="MF_00731"/>
    </source>
</evidence>
<comment type="similarity">
    <text evidence="5">Belongs to the ATP-dependent AMP-binding enzyme family. MenE subfamily.</text>
</comment>
<sequence>MNTIHQAFCIFRNLGGEFQLFNEQSVPNWLEQRAFLTPDRVAIKTECEIVTFKELYEKSKERAYQLKRIGINKDDHIAVLMKNSIEMVTTIHGLMLIGAVTVLLNTKLSETELSWQIKDVQAVKMIYDESFQERIENINEIEKFTVHMLRLYRNGTAEELQHCLMLNDVATIMYTSGTTGYPKGVMQTYGNHFSSAINSAINLTIQADDKWLVVVPLFHISGLSILMRSVIYGMGIIIHERFDARLTNKAIMDEKVTIVSVVTTMLQQMLEQLGKDNYPKEFRCMLLGGGPAPKPVLEKCRDKDIPVFQTYGMTETSSQIATLSAEYSLSKLGSAGKPLFQCEIKIMDNDCRCAPYEEGEIVVKGPNVTNGYWKRDDATSASIKQSWFYTGDIGFLDEDGFLFVLDRRSDLIISGGENIYPAEIEAVLLSHPAVKDVGVSGVEDEKWGEVPCGFVIPSESVTESELIEYCKKNLASYKTPKKIFFVDHLPRNAANKLMRRNLRLSLNGDNNK</sequence>
<gene>
    <name evidence="5" type="primary">menE</name>
    <name evidence="8" type="ORF">P9271_08140</name>
</gene>
<keyword evidence="3 5" id="KW-0547">Nucleotide-binding</keyword>
<dbReference type="Proteomes" id="UP001342826">
    <property type="component" value="Unassembled WGS sequence"/>
</dbReference>
<dbReference type="SUPFAM" id="SSF56801">
    <property type="entry name" value="Acetyl-CoA synthetase-like"/>
    <property type="match status" value="1"/>
</dbReference>
<dbReference type="Gene3D" id="3.30.300.30">
    <property type="match status" value="1"/>
</dbReference>
<accession>A0ABU6NZK6</accession>
<dbReference type="InterPro" id="IPR045851">
    <property type="entry name" value="AMP-bd_C_sf"/>
</dbReference>
<keyword evidence="1 5" id="KW-0474">Menaquinone biosynthesis</keyword>
<evidence type="ECO:0000256" key="4">
    <source>
        <dbReference type="ARBA" id="ARBA00022840"/>
    </source>
</evidence>
<dbReference type="Pfam" id="PF13193">
    <property type="entry name" value="AMP-binding_C"/>
    <property type="match status" value="1"/>
</dbReference>
<dbReference type="InterPro" id="IPR020845">
    <property type="entry name" value="AMP-binding_CS"/>
</dbReference>
<name>A0ABU6NZK6_9BACI</name>
<dbReference type="InterPro" id="IPR010192">
    <property type="entry name" value="MenE"/>
</dbReference>
<dbReference type="NCBIfam" id="NF002966">
    <property type="entry name" value="PRK03640.1"/>
    <property type="match status" value="1"/>
</dbReference>
<dbReference type="HAMAP" id="MF_00731">
    <property type="entry name" value="MenE"/>
    <property type="match status" value="1"/>
</dbReference>
<comment type="pathway">
    <text evidence="5">Quinol/quinone metabolism; menaquinone biosynthesis.</text>
</comment>
<reference evidence="8 9" key="1">
    <citation type="submission" date="2023-03" db="EMBL/GenBank/DDBJ databases">
        <title>Bacillus Genome Sequencing.</title>
        <authorList>
            <person name="Dunlap C."/>
        </authorList>
    </citation>
    <scope>NUCLEOTIDE SEQUENCE [LARGE SCALE GENOMIC DNA]</scope>
    <source>
        <strain evidence="8 9">NRS-1717</strain>
    </source>
</reference>
<organism evidence="8 9">
    <name type="scientific">Metabacillus fastidiosus</name>
    <dbReference type="NCBI Taxonomy" id="1458"/>
    <lineage>
        <taxon>Bacteria</taxon>
        <taxon>Bacillati</taxon>
        <taxon>Bacillota</taxon>
        <taxon>Bacilli</taxon>
        <taxon>Bacillales</taxon>
        <taxon>Bacillaceae</taxon>
        <taxon>Metabacillus</taxon>
    </lineage>
</organism>
<dbReference type="GO" id="GO:0008756">
    <property type="term" value="F:o-succinylbenzoate-CoA ligase activity"/>
    <property type="evidence" value="ECO:0007669"/>
    <property type="project" value="UniProtKB-EC"/>
</dbReference>
<keyword evidence="9" id="KW-1185">Reference proteome</keyword>
<comment type="catalytic activity">
    <reaction evidence="5">
        <text>2-succinylbenzoate + ATP + CoA = 2-succinylbenzoyl-CoA + AMP + diphosphate</text>
        <dbReference type="Rhea" id="RHEA:17009"/>
        <dbReference type="ChEBI" id="CHEBI:18325"/>
        <dbReference type="ChEBI" id="CHEBI:30616"/>
        <dbReference type="ChEBI" id="CHEBI:33019"/>
        <dbReference type="ChEBI" id="CHEBI:57287"/>
        <dbReference type="ChEBI" id="CHEBI:57364"/>
        <dbReference type="ChEBI" id="CHEBI:456215"/>
        <dbReference type="EC" id="6.2.1.26"/>
    </reaction>
</comment>
<keyword evidence="4 5" id="KW-0067">ATP-binding</keyword>
<evidence type="ECO:0000259" key="7">
    <source>
        <dbReference type="Pfam" id="PF13193"/>
    </source>
</evidence>
<dbReference type="CDD" id="cd05912">
    <property type="entry name" value="OSB_CoA_lg"/>
    <property type="match status" value="1"/>
</dbReference>
<dbReference type="PROSITE" id="PS00455">
    <property type="entry name" value="AMP_BINDING"/>
    <property type="match status" value="1"/>
</dbReference>
<evidence type="ECO:0000313" key="9">
    <source>
        <dbReference type="Proteomes" id="UP001342826"/>
    </source>
</evidence>
<dbReference type="RefSeq" id="WP_082799917.1">
    <property type="nucleotide sequence ID" value="NZ_JARTFQ010000007.1"/>
</dbReference>
<dbReference type="NCBIfam" id="TIGR01923">
    <property type="entry name" value="menE"/>
    <property type="match status" value="1"/>
</dbReference>
<evidence type="ECO:0000256" key="3">
    <source>
        <dbReference type="ARBA" id="ARBA00022741"/>
    </source>
</evidence>
<evidence type="ECO:0000313" key="8">
    <source>
        <dbReference type="EMBL" id="MED4401306.1"/>
    </source>
</evidence>
<feature type="domain" description="AMP-dependent synthetase/ligase" evidence="6">
    <location>
        <begin position="31"/>
        <end position="373"/>
    </location>
</feature>
<dbReference type="EC" id="6.2.1.26" evidence="5"/>
<dbReference type="PANTHER" id="PTHR43201">
    <property type="entry name" value="ACYL-COA SYNTHETASE"/>
    <property type="match status" value="1"/>
</dbReference>
<dbReference type="GeneID" id="301140864"/>
<comment type="caution">
    <text evidence="8">The sequence shown here is derived from an EMBL/GenBank/DDBJ whole genome shotgun (WGS) entry which is preliminary data.</text>
</comment>
<protein>
    <recommendedName>
        <fullName evidence="5">2-succinylbenzoate--CoA ligase</fullName>
        <ecNumber evidence="5">6.2.1.26</ecNumber>
    </recommendedName>
    <alternativeName>
        <fullName evidence="5">o-succinylbenzoyl-CoA synthetase</fullName>
        <shortName evidence="5">OSB-CoA synthetase</shortName>
    </alternativeName>
</protein>
<dbReference type="PANTHER" id="PTHR43201:SF5">
    <property type="entry name" value="MEDIUM-CHAIN ACYL-COA LIGASE ACSF2, MITOCHONDRIAL"/>
    <property type="match status" value="1"/>
</dbReference>
<dbReference type="Pfam" id="PF00501">
    <property type="entry name" value="AMP-binding"/>
    <property type="match status" value="1"/>
</dbReference>
<evidence type="ECO:0000259" key="6">
    <source>
        <dbReference type="Pfam" id="PF00501"/>
    </source>
</evidence>
<evidence type="ECO:0000256" key="2">
    <source>
        <dbReference type="ARBA" id="ARBA00022598"/>
    </source>
</evidence>
<dbReference type="InterPro" id="IPR000873">
    <property type="entry name" value="AMP-dep_synth/lig_dom"/>
</dbReference>
<evidence type="ECO:0000256" key="1">
    <source>
        <dbReference type="ARBA" id="ARBA00022428"/>
    </source>
</evidence>
<keyword evidence="2 5" id="KW-0436">Ligase</keyword>
<dbReference type="Gene3D" id="3.40.50.12780">
    <property type="entry name" value="N-terminal domain of ligase-like"/>
    <property type="match status" value="1"/>
</dbReference>